<protein>
    <submittedName>
        <fullName evidence="2">AzlD domain-containing protein</fullName>
    </submittedName>
</protein>
<reference evidence="2" key="1">
    <citation type="submission" date="2021-04" db="EMBL/GenBank/DDBJ databases">
        <authorList>
            <person name="Zhang D.-C."/>
        </authorList>
    </citation>
    <scope>NUCLEOTIDE SEQUENCE</scope>
    <source>
        <strain evidence="2">CGMCC 1.15697</strain>
    </source>
</reference>
<keyword evidence="1" id="KW-0812">Transmembrane</keyword>
<evidence type="ECO:0000256" key="1">
    <source>
        <dbReference type="SAM" id="Phobius"/>
    </source>
</evidence>
<keyword evidence="1" id="KW-1133">Transmembrane helix</keyword>
<evidence type="ECO:0000313" key="2">
    <source>
        <dbReference type="EMBL" id="MBP5858795.1"/>
    </source>
</evidence>
<gene>
    <name evidence="2" type="ORF">KAJ83_17385</name>
</gene>
<accession>A0A8J7V3V9</accession>
<feature type="transmembrane region" description="Helical" evidence="1">
    <location>
        <begin position="38"/>
        <end position="59"/>
    </location>
</feature>
<comment type="caution">
    <text evidence="2">The sequence shown here is derived from an EMBL/GenBank/DDBJ whole genome shotgun (WGS) entry which is preliminary data.</text>
</comment>
<feature type="transmembrane region" description="Helical" evidence="1">
    <location>
        <begin position="91"/>
        <end position="109"/>
    </location>
</feature>
<dbReference type="Proteomes" id="UP000672602">
    <property type="component" value="Unassembled WGS sequence"/>
</dbReference>
<evidence type="ECO:0000313" key="3">
    <source>
        <dbReference type="Proteomes" id="UP000672602"/>
    </source>
</evidence>
<keyword evidence="3" id="KW-1185">Reference proteome</keyword>
<dbReference type="RefSeq" id="WP_210683384.1">
    <property type="nucleotide sequence ID" value="NZ_JAGMWN010000011.1"/>
</dbReference>
<dbReference type="EMBL" id="JAGMWN010000011">
    <property type="protein sequence ID" value="MBP5858795.1"/>
    <property type="molecule type" value="Genomic_DNA"/>
</dbReference>
<proteinExistence type="predicted"/>
<feature type="transmembrane region" description="Helical" evidence="1">
    <location>
        <begin position="65"/>
        <end position="84"/>
    </location>
</feature>
<organism evidence="2 3">
    <name type="scientific">Marivibrio halodurans</name>
    <dbReference type="NCBI Taxonomy" id="2039722"/>
    <lineage>
        <taxon>Bacteria</taxon>
        <taxon>Pseudomonadati</taxon>
        <taxon>Pseudomonadota</taxon>
        <taxon>Alphaproteobacteria</taxon>
        <taxon>Rhodospirillales</taxon>
        <taxon>Rhodospirillaceae</taxon>
        <taxon>Marivibrio</taxon>
    </lineage>
</organism>
<dbReference type="AlphaFoldDB" id="A0A8J7V3V9"/>
<keyword evidence="1" id="KW-0472">Membrane</keyword>
<sequence>MVEPLHGWGLMLLAVLATFVWRFAGVLVAGRITEDGRLFAWIAAVAYAMVAALMARVVLMPRGDTAWETMWPRALALAVGFVLWRLAGKRLVIGLAGGVAAFAVLVALGY</sequence>
<dbReference type="InterPro" id="IPR008407">
    <property type="entry name" value="Brnchd-chn_aa_trnsp_AzlD"/>
</dbReference>
<feature type="transmembrane region" description="Helical" evidence="1">
    <location>
        <begin position="6"/>
        <end position="29"/>
    </location>
</feature>
<name>A0A8J7V3V9_9PROT</name>
<dbReference type="Pfam" id="PF05437">
    <property type="entry name" value="AzlD"/>
    <property type="match status" value="1"/>
</dbReference>